<sequence length="139" mass="14343">MHVGGIGTWVWLASVGGGFRGSIGGGFWGLVMASVGGGFWGWGLFLGSGREGGCWVLGLGLEFVFGKGGDGLWWLGGGLWKSGLGWAVWGVGLGRVGVLSGWGLGWWWVMGGRVGVVVAVGCGWWWLLEDGGEGGLDGQ</sequence>
<organism evidence="2 3">
    <name type="scientific">Clitoria ternatea</name>
    <name type="common">Butterfly pea</name>
    <dbReference type="NCBI Taxonomy" id="43366"/>
    <lineage>
        <taxon>Eukaryota</taxon>
        <taxon>Viridiplantae</taxon>
        <taxon>Streptophyta</taxon>
        <taxon>Embryophyta</taxon>
        <taxon>Tracheophyta</taxon>
        <taxon>Spermatophyta</taxon>
        <taxon>Magnoliopsida</taxon>
        <taxon>eudicotyledons</taxon>
        <taxon>Gunneridae</taxon>
        <taxon>Pentapetalae</taxon>
        <taxon>rosids</taxon>
        <taxon>fabids</taxon>
        <taxon>Fabales</taxon>
        <taxon>Fabaceae</taxon>
        <taxon>Papilionoideae</taxon>
        <taxon>50 kb inversion clade</taxon>
        <taxon>NPAAA clade</taxon>
        <taxon>indigoferoid/millettioid clade</taxon>
        <taxon>Phaseoleae</taxon>
        <taxon>Clitoria</taxon>
    </lineage>
</organism>
<comment type="caution">
    <text evidence="2">The sequence shown here is derived from an EMBL/GenBank/DDBJ whole genome shotgun (WGS) entry which is preliminary data.</text>
</comment>
<accession>A0AAN9J6Q0</accession>
<dbReference type="EMBL" id="JAYKXN010000004">
    <property type="protein sequence ID" value="KAK7293183.1"/>
    <property type="molecule type" value="Genomic_DNA"/>
</dbReference>
<feature type="transmembrane region" description="Helical" evidence="1">
    <location>
        <begin position="72"/>
        <end position="93"/>
    </location>
</feature>
<evidence type="ECO:0000313" key="3">
    <source>
        <dbReference type="Proteomes" id="UP001359559"/>
    </source>
</evidence>
<dbReference type="Proteomes" id="UP001359559">
    <property type="component" value="Unassembled WGS sequence"/>
</dbReference>
<keyword evidence="1" id="KW-1133">Transmembrane helix</keyword>
<gene>
    <name evidence="2" type="ORF">RJT34_16045</name>
</gene>
<name>A0AAN9J6Q0_CLITE</name>
<keyword evidence="1" id="KW-0472">Membrane</keyword>
<evidence type="ECO:0000256" key="1">
    <source>
        <dbReference type="SAM" id="Phobius"/>
    </source>
</evidence>
<proteinExistence type="predicted"/>
<reference evidence="2 3" key="1">
    <citation type="submission" date="2024-01" db="EMBL/GenBank/DDBJ databases">
        <title>The genomes of 5 underutilized Papilionoideae crops provide insights into root nodulation and disease resistance.</title>
        <authorList>
            <person name="Yuan L."/>
        </authorList>
    </citation>
    <scope>NUCLEOTIDE SEQUENCE [LARGE SCALE GENOMIC DNA]</scope>
    <source>
        <strain evidence="2">LY-2023</strain>
        <tissue evidence="2">Leaf</tissue>
    </source>
</reference>
<evidence type="ECO:0000313" key="2">
    <source>
        <dbReference type="EMBL" id="KAK7293183.1"/>
    </source>
</evidence>
<dbReference type="AlphaFoldDB" id="A0AAN9J6Q0"/>
<keyword evidence="1" id="KW-0812">Transmembrane</keyword>
<keyword evidence="3" id="KW-1185">Reference proteome</keyword>
<feature type="transmembrane region" description="Helical" evidence="1">
    <location>
        <begin position="27"/>
        <end position="45"/>
    </location>
</feature>
<feature type="transmembrane region" description="Helical" evidence="1">
    <location>
        <begin position="105"/>
        <end position="127"/>
    </location>
</feature>
<protein>
    <submittedName>
        <fullName evidence="2">Uncharacterized protein</fullName>
    </submittedName>
</protein>